<proteinExistence type="inferred from homology"/>
<evidence type="ECO:0000256" key="2">
    <source>
        <dbReference type="ARBA" id="ARBA00005983"/>
    </source>
</evidence>
<dbReference type="EMBL" id="AP026818">
    <property type="protein sequence ID" value="BDR79940.1"/>
    <property type="molecule type" value="Genomic_DNA"/>
</dbReference>
<organism evidence="15 16">
    <name type="scientific">Clostridium tetani</name>
    <dbReference type="NCBI Taxonomy" id="1513"/>
    <lineage>
        <taxon>Bacteria</taxon>
        <taxon>Bacillati</taxon>
        <taxon>Bacillota</taxon>
        <taxon>Clostridia</taxon>
        <taxon>Eubacteriales</taxon>
        <taxon>Clostridiaceae</taxon>
        <taxon>Clostridium</taxon>
    </lineage>
</organism>
<dbReference type="NCBIfam" id="TIGR00147">
    <property type="entry name" value="YegS/Rv2252/BmrU family lipid kinase"/>
    <property type="match status" value="1"/>
</dbReference>
<keyword evidence="8" id="KW-0067">ATP-binding</keyword>
<dbReference type="GO" id="GO:0004143">
    <property type="term" value="F:ATP-dependent diacylglycerol kinase activity"/>
    <property type="evidence" value="ECO:0007669"/>
    <property type="project" value="TreeGrafter"/>
</dbReference>
<accession>A0A4Q0VD32</accession>
<keyword evidence="7 15" id="KW-0418">Kinase</keyword>
<protein>
    <submittedName>
        <fullName evidence="15">Lipid kinase</fullName>
    </submittedName>
</protein>
<evidence type="ECO:0000313" key="16">
    <source>
        <dbReference type="Proteomes" id="UP000290921"/>
    </source>
</evidence>
<sequence>MSKVKFIYNPYSGENAIISDLDTVIDVHQKYGYTVIPYRISMEHELSEAFEDIDETYDYILVAGGDGTVDNVVNYMKNLNIDLPIGILPVGTANDFAKFIEIPGDIGAACEQILDSEPKEIDIGKVNDKYFINVASTGLFTDVSQKTDVNLKNTIGKLAYYVKGIEQLPNFRKINIKVTSEVQNFEGDMYLMLVFNGETAGNFKLAYKSKIDDGLLDVIIIRAGMIIDIIPLFIKILRGEHLENVNGILYFKTDKLTIECNDDIATDIDGEKGPNFPLYVECIKGGIKVLGVKNTKGRNTNKKIKIIKNRIHGNS</sequence>
<evidence type="ECO:0000256" key="7">
    <source>
        <dbReference type="ARBA" id="ARBA00022777"/>
    </source>
</evidence>
<dbReference type="NCBIfam" id="NF009605">
    <property type="entry name" value="PRK13059.1"/>
    <property type="match status" value="1"/>
</dbReference>
<dbReference type="InterPro" id="IPR016064">
    <property type="entry name" value="NAD/diacylglycerol_kinase_sf"/>
</dbReference>
<dbReference type="EMBL" id="QMAP01000006">
    <property type="protein sequence ID" value="RXI48572.1"/>
    <property type="molecule type" value="Genomic_DNA"/>
</dbReference>
<dbReference type="SUPFAM" id="SSF111331">
    <property type="entry name" value="NAD kinase/diacylglycerol kinase-like"/>
    <property type="match status" value="1"/>
</dbReference>
<dbReference type="Pfam" id="PF00781">
    <property type="entry name" value="DAGK_cat"/>
    <property type="match status" value="1"/>
</dbReference>
<keyword evidence="9" id="KW-0460">Magnesium</keyword>
<dbReference type="PROSITE" id="PS50146">
    <property type="entry name" value="DAGK"/>
    <property type="match status" value="1"/>
</dbReference>
<evidence type="ECO:0000256" key="9">
    <source>
        <dbReference type="ARBA" id="ARBA00022842"/>
    </source>
</evidence>
<keyword evidence="5" id="KW-0479">Metal-binding</keyword>
<dbReference type="GO" id="GO:0008654">
    <property type="term" value="P:phospholipid biosynthetic process"/>
    <property type="evidence" value="ECO:0007669"/>
    <property type="project" value="UniProtKB-KW"/>
</dbReference>
<comment type="cofactor">
    <cofactor evidence="1">
        <name>Mg(2+)</name>
        <dbReference type="ChEBI" id="CHEBI:18420"/>
    </cofactor>
</comment>
<evidence type="ECO:0000256" key="5">
    <source>
        <dbReference type="ARBA" id="ARBA00022723"/>
    </source>
</evidence>
<dbReference type="RefSeq" id="WP_035140859.1">
    <property type="nucleotide sequence ID" value="NZ_AP026806.1"/>
</dbReference>
<evidence type="ECO:0000256" key="1">
    <source>
        <dbReference type="ARBA" id="ARBA00001946"/>
    </source>
</evidence>
<dbReference type="GO" id="GO:0005886">
    <property type="term" value="C:plasma membrane"/>
    <property type="evidence" value="ECO:0007669"/>
    <property type="project" value="TreeGrafter"/>
</dbReference>
<evidence type="ECO:0000256" key="12">
    <source>
        <dbReference type="ARBA" id="ARBA00023264"/>
    </source>
</evidence>
<keyword evidence="4" id="KW-0808">Transferase</keyword>
<dbReference type="Proteomes" id="UP001321763">
    <property type="component" value="Chromosome"/>
</dbReference>
<evidence type="ECO:0000256" key="6">
    <source>
        <dbReference type="ARBA" id="ARBA00022741"/>
    </source>
</evidence>
<keyword evidence="11" id="KW-0594">Phospholipid biosynthesis</keyword>
<keyword evidence="6" id="KW-0547">Nucleotide-binding</keyword>
<keyword evidence="12" id="KW-1208">Phospholipid metabolism</keyword>
<dbReference type="PANTHER" id="PTHR12358:SF106">
    <property type="entry name" value="LIPID KINASE YEGS"/>
    <property type="match status" value="1"/>
</dbReference>
<dbReference type="InterPro" id="IPR017438">
    <property type="entry name" value="ATP-NAD_kinase_N"/>
</dbReference>
<dbReference type="InterPro" id="IPR005218">
    <property type="entry name" value="Diacylglycerol/lipid_kinase"/>
</dbReference>
<evidence type="ECO:0000256" key="11">
    <source>
        <dbReference type="ARBA" id="ARBA00023209"/>
    </source>
</evidence>
<evidence type="ECO:0000256" key="4">
    <source>
        <dbReference type="ARBA" id="ARBA00022679"/>
    </source>
</evidence>
<keyword evidence="3" id="KW-0444">Lipid biosynthesis</keyword>
<reference evidence="15 16" key="1">
    <citation type="submission" date="2018-06" db="EMBL/GenBank/DDBJ databases">
        <title>Genome conservation of Clostridium tetani.</title>
        <authorList>
            <person name="Bruggemann H."/>
            <person name="Popoff M.R."/>
        </authorList>
    </citation>
    <scope>NUCLEOTIDE SEQUENCE [LARGE SCALE GENOMIC DNA]</scope>
    <source>
        <strain evidence="15 16">2017.061</strain>
    </source>
</reference>
<dbReference type="InterPro" id="IPR045540">
    <property type="entry name" value="YegS/DAGK_C"/>
</dbReference>
<dbReference type="GO" id="GO:0046872">
    <property type="term" value="F:metal ion binding"/>
    <property type="evidence" value="ECO:0007669"/>
    <property type="project" value="UniProtKB-KW"/>
</dbReference>
<dbReference type="Gene3D" id="3.40.50.10330">
    <property type="entry name" value="Probable inorganic polyphosphate/atp-NAD kinase, domain 1"/>
    <property type="match status" value="1"/>
</dbReference>
<name>A0A4Q0VD32_CLOTA</name>
<dbReference type="Pfam" id="PF19279">
    <property type="entry name" value="YegS_C"/>
    <property type="match status" value="1"/>
</dbReference>
<dbReference type="InterPro" id="IPR050187">
    <property type="entry name" value="Lipid_Phosphate_FormReg"/>
</dbReference>
<reference evidence="14 17" key="2">
    <citation type="submission" date="2022-09" db="EMBL/GenBank/DDBJ databases">
        <title>complete genome sequences of Clostridium tetani str. KHSU-234311-028 isolated from soil.</title>
        <authorList>
            <person name="Sekizuka T."/>
            <person name="Shitada C."/>
            <person name="Takahashi M."/>
            <person name="Kuroda M."/>
        </authorList>
    </citation>
    <scope>NUCLEOTIDE SEQUENCE [LARGE SCALE GENOMIC DNA]</scope>
    <source>
        <strain evidence="14 17">KHSU-234311-028</strain>
    </source>
</reference>
<dbReference type="SMART" id="SM00046">
    <property type="entry name" value="DAGKc"/>
    <property type="match status" value="1"/>
</dbReference>
<comment type="similarity">
    <text evidence="2">Belongs to the diacylglycerol/lipid kinase family.</text>
</comment>
<evidence type="ECO:0000256" key="3">
    <source>
        <dbReference type="ARBA" id="ARBA00022516"/>
    </source>
</evidence>
<dbReference type="PANTHER" id="PTHR12358">
    <property type="entry name" value="SPHINGOSINE KINASE"/>
    <property type="match status" value="1"/>
</dbReference>
<evidence type="ECO:0000313" key="17">
    <source>
        <dbReference type="Proteomes" id="UP001321763"/>
    </source>
</evidence>
<feature type="domain" description="DAGKc" evidence="13">
    <location>
        <begin position="1"/>
        <end position="130"/>
    </location>
</feature>
<evidence type="ECO:0000313" key="15">
    <source>
        <dbReference type="EMBL" id="RXI48572.1"/>
    </source>
</evidence>
<dbReference type="GO" id="GO:0005524">
    <property type="term" value="F:ATP binding"/>
    <property type="evidence" value="ECO:0007669"/>
    <property type="project" value="UniProtKB-KW"/>
</dbReference>
<evidence type="ECO:0000313" key="14">
    <source>
        <dbReference type="EMBL" id="BDR79940.1"/>
    </source>
</evidence>
<evidence type="ECO:0000256" key="8">
    <source>
        <dbReference type="ARBA" id="ARBA00022840"/>
    </source>
</evidence>
<gene>
    <name evidence="15" type="ORF">DP130_07520</name>
    <name evidence="14" type="ORF">K234311028_01860</name>
</gene>
<dbReference type="Proteomes" id="UP000290921">
    <property type="component" value="Unassembled WGS sequence"/>
</dbReference>
<dbReference type="Gene3D" id="2.60.200.40">
    <property type="match status" value="1"/>
</dbReference>
<dbReference type="InterPro" id="IPR001206">
    <property type="entry name" value="Diacylglycerol_kinase_cat_dom"/>
</dbReference>
<evidence type="ECO:0000256" key="10">
    <source>
        <dbReference type="ARBA" id="ARBA00023098"/>
    </source>
</evidence>
<keyword evidence="10" id="KW-0443">Lipid metabolism</keyword>
<evidence type="ECO:0000259" key="13">
    <source>
        <dbReference type="PROSITE" id="PS50146"/>
    </source>
</evidence>
<dbReference type="AlphaFoldDB" id="A0A4Q0VD32"/>